<evidence type="ECO:0000313" key="3">
    <source>
        <dbReference type="Proteomes" id="UP000501130"/>
    </source>
</evidence>
<dbReference type="RefSeq" id="WP_171101314.1">
    <property type="nucleotide sequence ID" value="NZ_CP053084.1"/>
</dbReference>
<feature type="domain" description="NERD" evidence="1">
    <location>
        <begin position="42"/>
        <end position="160"/>
    </location>
</feature>
<dbReference type="Pfam" id="PF08378">
    <property type="entry name" value="NERD"/>
    <property type="match status" value="1"/>
</dbReference>
<keyword evidence="3" id="KW-1185">Reference proteome</keyword>
<protein>
    <submittedName>
        <fullName evidence="2">NERD domain-containing protein</fullName>
    </submittedName>
</protein>
<evidence type="ECO:0000259" key="1">
    <source>
        <dbReference type="PROSITE" id="PS50965"/>
    </source>
</evidence>
<organism evidence="2 3">
    <name type="scientific">Limnobacter profundi</name>
    <dbReference type="NCBI Taxonomy" id="2732163"/>
    <lineage>
        <taxon>Bacteria</taxon>
        <taxon>Pseudomonadati</taxon>
        <taxon>Pseudomonadota</taxon>
        <taxon>Betaproteobacteria</taxon>
        <taxon>Burkholderiales</taxon>
        <taxon>Burkholderiaceae</taxon>
        <taxon>Limnobacter</taxon>
    </lineage>
</organism>
<sequence length="303" mass="34085">MLIKSAEDRDSDIKILESLLNHPAASALTKRSIEKEIRAIKAGVKGEKDAAYQIEYHYGHGKNWAVIHDLRIEHKGRVAQIDHLLINRLMEIWVCESKHFHQGVSINEQGEFVSFTGSQAYGIPSPLEQNRRHCSLLQEVFDDGVVPLEKRLGFSIKPVIKSLVLVSSKARITRPSKSFPGLDEIIKVDQIKAKLDQAMDDDNNPLNLAKLVSSETVKAFAERLVVLHTPHQFNWYGKFGLPVQVDESATVEVVEDADPEPKKSKLACNTCGTVVAYNVAKFCWFNKPRFGGQVYCYECQKSL</sequence>
<dbReference type="EMBL" id="CP053084">
    <property type="protein sequence ID" value="QJR31008.1"/>
    <property type="molecule type" value="Genomic_DNA"/>
</dbReference>
<reference evidence="2 3" key="1">
    <citation type="submission" date="2020-05" db="EMBL/GenBank/DDBJ databases">
        <title>Compete genome of Limnobacter sp. SAORIC-580.</title>
        <authorList>
            <person name="Song J."/>
            <person name="Cho J.-C."/>
        </authorList>
    </citation>
    <scope>NUCLEOTIDE SEQUENCE [LARGE SCALE GENOMIC DNA]</scope>
    <source>
        <strain evidence="2 3">SAORIC-580</strain>
    </source>
</reference>
<proteinExistence type="predicted"/>
<gene>
    <name evidence="2" type="ORF">HKT17_00420</name>
</gene>
<accession>A0ABX6NA15</accession>
<dbReference type="Proteomes" id="UP000501130">
    <property type="component" value="Chromosome"/>
</dbReference>
<dbReference type="PROSITE" id="PS50965">
    <property type="entry name" value="NERD"/>
    <property type="match status" value="1"/>
</dbReference>
<name>A0ABX6NA15_9BURK</name>
<evidence type="ECO:0000313" key="2">
    <source>
        <dbReference type="EMBL" id="QJR31008.1"/>
    </source>
</evidence>
<dbReference type="InterPro" id="IPR011528">
    <property type="entry name" value="NERD"/>
</dbReference>